<keyword evidence="8" id="KW-1185">Reference proteome</keyword>
<comment type="caution">
    <text evidence="7">The sequence shown here is derived from an EMBL/GenBank/DDBJ whole genome shotgun (WGS) entry which is preliminary data.</text>
</comment>
<dbReference type="Pfam" id="PF08546">
    <property type="entry name" value="ApbA_C"/>
    <property type="match status" value="1"/>
</dbReference>
<dbReference type="GO" id="GO:0008677">
    <property type="term" value="F:2-dehydropantoate 2-reductase activity"/>
    <property type="evidence" value="ECO:0007669"/>
    <property type="project" value="UniProtKB-EC"/>
</dbReference>
<dbReference type="InterPro" id="IPR036291">
    <property type="entry name" value="NAD(P)-bd_dom_sf"/>
</dbReference>
<evidence type="ECO:0000256" key="1">
    <source>
        <dbReference type="ARBA" id="ARBA00007870"/>
    </source>
</evidence>
<protein>
    <recommendedName>
        <fullName evidence="4">2-dehydropantoate 2-reductase</fullName>
        <ecNumber evidence="4">1.1.1.169</ecNumber>
    </recommendedName>
    <alternativeName>
        <fullName evidence="4">Ketopantoate reductase</fullName>
    </alternativeName>
</protein>
<dbReference type="NCBIfam" id="TIGR00745">
    <property type="entry name" value="apbA_panE"/>
    <property type="match status" value="1"/>
</dbReference>
<dbReference type="InterPro" id="IPR013332">
    <property type="entry name" value="KPR_N"/>
</dbReference>
<dbReference type="EMBL" id="SMMX01000005">
    <property type="protein sequence ID" value="TDA22046.1"/>
    <property type="molecule type" value="Genomic_DNA"/>
</dbReference>
<dbReference type="EC" id="1.1.1.169" evidence="4"/>
<comment type="similarity">
    <text evidence="1 4">Belongs to the ketopantoate reductase family.</text>
</comment>
<dbReference type="InterPro" id="IPR013328">
    <property type="entry name" value="6PGD_dom2"/>
</dbReference>
<evidence type="ECO:0000259" key="6">
    <source>
        <dbReference type="Pfam" id="PF08546"/>
    </source>
</evidence>
<accession>A0A4R4FGY2</accession>
<reference evidence="7 8" key="1">
    <citation type="journal article" date="2016" name="Nat. Microbiol.">
        <title>The Mouse Intestinal Bacterial Collection (miBC) provides host-specific insight into cultured diversity and functional potential of the gut microbiota.</title>
        <authorList>
            <person name="Lagkouvardos I."/>
            <person name="Pukall R."/>
            <person name="Abt B."/>
            <person name="Foesel B.U."/>
            <person name="Meier-Kolthoff J.P."/>
            <person name="Kumar N."/>
            <person name="Bresciani A."/>
            <person name="Martinez I."/>
            <person name="Just S."/>
            <person name="Ziegler C."/>
            <person name="Brugiroux S."/>
            <person name="Garzetti D."/>
            <person name="Wenning M."/>
            <person name="Bui T.P."/>
            <person name="Wang J."/>
            <person name="Hugenholtz F."/>
            <person name="Plugge C.M."/>
            <person name="Peterson D.A."/>
            <person name="Hornef M.W."/>
            <person name="Baines J.F."/>
            <person name="Smidt H."/>
            <person name="Walter J."/>
            <person name="Kristiansen K."/>
            <person name="Nielsen H.B."/>
            <person name="Haller D."/>
            <person name="Overmann J."/>
            <person name="Stecher B."/>
            <person name="Clavel T."/>
        </authorList>
    </citation>
    <scope>NUCLEOTIDE SEQUENCE [LARGE SCALE GENOMIC DNA]</scope>
    <source>
        <strain evidence="7 8">DSM 28560</strain>
    </source>
</reference>
<dbReference type="UniPathway" id="UPA00028">
    <property type="reaction ID" value="UER00004"/>
</dbReference>
<dbReference type="Gene3D" id="1.10.1040.10">
    <property type="entry name" value="N-(1-d-carboxylethyl)-l-norvaline Dehydrogenase, domain 2"/>
    <property type="match status" value="1"/>
</dbReference>
<dbReference type="Pfam" id="PF02558">
    <property type="entry name" value="ApbA"/>
    <property type="match status" value="1"/>
</dbReference>
<organism evidence="7 8">
    <name type="scientific">Extibacter muris</name>
    <dbReference type="NCBI Taxonomy" id="1796622"/>
    <lineage>
        <taxon>Bacteria</taxon>
        <taxon>Bacillati</taxon>
        <taxon>Bacillota</taxon>
        <taxon>Clostridia</taxon>
        <taxon>Lachnospirales</taxon>
        <taxon>Lachnospiraceae</taxon>
        <taxon>Extibacter</taxon>
    </lineage>
</organism>
<evidence type="ECO:0000256" key="2">
    <source>
        <dbReference type="ARBA" id="ARBA00022857"/>
    </source>
</evidence>
<sequence>MKRDVKIAVIGLGGVGGYIGAALADTYENVSFAARGGRKESLEEKGLILHSDCLGERTAYPMRVVESVRELPAQDFIFVCVKNYSLEEVCDDIREAAGADTVIIPVMNGTNPGTKARRHIGRGTVLDALIYIVSYTDEDYEVFQKGDYAHIHIGLENPDGQEQAIMNEAAELMRNAGLDCRIDEDIQKAIWKKYSLNCAFNVMTAYYSTDTEGIRNHQERLADFKAILYEAREVAGAKGIDLPETFLDRQLEHFINVQEPDATSSLRRDMDAIKRCELETFSGYLVSEAGRLGIAVPVSKRYYEGLKEKQIKLEGR</sequence>
<evidence type="ECO:0000313" key="8">
    <source>
        <dbReference type="Proteomes" id="UP000295710"/>
    </source>
</evidence>
<dbReference type="SUPFAM" id="SSF48179">
    <property type="entry name" value="6-phosphogluconate dehydrogenase C-terminal domain-like"/>
    <property type="match status" value="1"/>
</dbReference>
<dbReference type="GO" id="GO:0015940">
    <property type="term" value="P:pantothenate biosynthetic process"/>
    <property type="evidence" value="ECO:0007669"/>
    <property type="project" value="UniProtKB-UniPathway"/>
</dbReference>
<gene>
    <name evidence="7" type="ORF">E1963_07285</name>
</gene>
<dbReference type="SUPFAM" id="SSF51735">
    <property type="entry name" value="NAD(P)-binding Rossmann-fold domains"/>
    <property type="match status" value="1"/>
</dbReference>
<dbReference type="InterPro" id="IPR008927">
    <property type="entry name" value="6-PGluconate_DH-like_C_sf"/>
</dbReference>
<feature type="domain" description="Ketopantoate reductase N-terminal" evidence="5">
    <location>
        <begin position="7"/>
        <end position="154"/>
    </location>
</feature>
<comment type="pathway">
    <text evidence="4">Cofactor biosynthesis; (R)-pantothenate biosynthesis; (R)-pantoate from 3-methyl-2-oxobutanoate: step 2/2.</text>
</comment>
<dbReference type="AlphaFoldDB" id="A0A4R4FGY2"/>
<dbReference type="InterPro" id="IPR013752">
    <property type="entry name" value="KPA_reductase"/>
</dbReference>
<dbReference type="Proteomes" id="UP000295710">
    <property type="component" value="Unassembled WGS sequence"/>
</dbReference>
<evidence type="ECO:0000259" key="5">
    <source>
        <dbReference type="Pfam" id="PF02558"/>
    </source>
</evidence>
<dbReference type="InterPro" id="IPR051402">
    <property type="entry name" value="KPR-Related"/>
</dbReference>
<keyword evidence="4" id="KW-0566">Pantothenate biosynthesis</keyword>
<dbReference type="GO" id="GO:0005737">
    <property type="term" value="C:cytoplasm"/>
    <property type="evidence" value="ECO:0007669"/>
    <property type="project" value="TreeGrafter"/>
</dbReference>
<comment type="function">
    <text evidence="4">Catalyzes the NADPH-dependent reduction of ketopantoate into pantoic acid.</text>
</comment>
<feature type="domain" description="Ketopantoate reductase C-terminal" evidence="6">
    <location>
        <begin position="185"/>
        <end position="310"/>
    </location>
</feature>
<keyword evidence="3 4" id="KW-0560">Oxidoreductase</keyword>
<keyword evidence="2 4" id="KW-0521">NADP</keyword>
<dbReference type="PANTHER" id="PTHR21708:SF26">
    <property type="entry name" value="2-DEHYDROPANTOATE 2-REDUCTASE"/>
    <property type="match status" value="1"/>
</dbReference>
<evidence type="ECO:0000313" key="7">
    <source>
        <dbReference type="EMBL" id="TDA22046.1"/>
    </source>
</evidence>
<dbReference type="PANTHER" id="PTHR21708">
    <property type="entry name" value="PROBABLE 2-DEHYDROPANTOATE 2-REDUCTASE"/>
    <property type="match status" value="1"/>
</dbReference>
<comment type="catalytic activity">
    <reaction evidence="4">
        <text>(R)-pantoate + NADP(+) = 2-dehydropantoate + NADPH + H(+)</text>
        <dbReference type="Rhea" id="RHEA:16233"/>
        <dbReference type="ChEBI" id="CHEBI:11561"/>
        <dbReference type="ChEBI" id="CHEBI:15378"/>
        <dbReference type="ChEBI" id="CHEBI:15980"/>
        <dbReference type="ChEBI" id="CHEBI:57783"/>
        <dbReference type="ChEBI" id="CHEBI:58349"/>
        <dbReference type="EC" id="1.1.1.169"/>
    </reaction>
</comment>
<dbReference type="RefSeq" id="WP_132276732.1">
    <property type="nucleotide sequence ID" value="NZ_JAOBST010000048.1"/>
</dbReference>
<dbReference type="InterPro" id="IPR003710">
    <property type="entry name" value="ApbA"/>
</dbReference>
<proteinExistence type="inferred from homology"/>
<dbReference type="Gene3D" id="3.40.50.720">
    <property type="entry name" value="NAD(P)-binding Rossmann-like Domain"/>
    <property type="match status" value="1"/>
</dbReference>
<evidence type="ECO:0000256" key="3">
    <source>
        <dbReference type="ARBA" id="ARBA00023002"/>
    </source>
</evidence>
<evidence type="ECO:0000256" key="4">
    <source>
        <dbReference type="RuleBase" id="RU362068"/>
    </source>
</evidence>
<name>A0A4R4FGY2_9FIRM</name>